<proteinExistence type="predicted"/>
<dbReference type="GO" id="GO:0003676">
    <property type="term" value="F:nucleic acid binding"/>
    <property type="evidence" value="ECO:0007669"/>
    <property type="project" value="InterPro"/>
</dbReference>
<dbReference type="EMBL" id="SZQA01000003">
    <property type="protein sequence ID" value="TKK90406.1"/>
    <property type="molecule type" value="Genomic_DNA"/>
</dbReference>
<dbReference type="InterPro" id="IPR012337">
    <property type="entry name" value="RNaseH-like_sf"/>
</dbReference>
<dbReference type="SUPFAM" id="SSF53098">
    <property type="entry name" value="Ribonuclease H-like"/>
    <property type="match status" value="1"/>
</dbReference>
<dbReference type="InterPro" id="IPR002156">
    <property type="entry name" value="RNaseH_domain"/>
</dbReference>
<accession>A0A4U3MQQ2</accession>
<evidence type="ECO:0000259" key="1">
    <source>
        <dbReference type="PROSITE" id="PS50879"/>
    </source>
</evidence>
<protein>
    <recommendedName>
        <fullName evidence="1">RNase H type-1 domain-containing protein</fullName>
    </recommendedName>
</protein>
<evidence type="ECO:0000313" key="3">
    <source>
        <dbReference type="Proteomes" id="UP000308705"/>
    </source>
</evidence>
<dbReference type="Proteomes" id="UP000308705">
    <property type="component" value="Unassembled WGS sequence"/>
</dbReference>
<dbReference type="OrthoDB" id="4923321at2"/>
<comment type="caution">
    <text evidence="2">The sequence shown here is derived from an EMBL/GenBank/DDBJ whole genome shotgun (WGS) entry which is preliminary data.</text>
</comment>
<dbReference type="PROSITE" id="PS50879">
    <property type="entry name" value="RNASE_H_1"/>
    <property type="match status" value="1"/>
</dbReference>
<evidence type="ECO:0000313" key="2">
    <source>
        <dbReference type="EMBL" id="TKK90406.1"/>
    </source>
</evidence>
<name>A0A4U3MQQ2_9ACTN</name>
<dbReference type="AlphaFoldDB" id="A0A4U3MQQ2"/>
<gene>
    <name evidence="2" type="ORF">FDA94_05220</name>
</gene>
<reference evidence="2 3" key="1">
    <citation type="submission" date="2019-04" db="EMBL/GenBank/DDBJ databases">
        <title>Herbidospora sp. NEAU-GS14.nov., a novel actinomycete isolated from soil.</title>
        <authorList>
            <person name="Han L."/>
        </authorList>
    </citation>
    <scope>NUCLEOTIDE SEQUENCE [LARGE SCALE GENOMIC DNA]</scope>
    <source>
        <strain evidence="2 3">NEAU-GS14</strain>
    </source>
</reference>
<feature type="domain" description="RNase H type-1" evidence="1">
    <location>
        <begin position="185"/>
        <end position="337"/>
    </location>
</feature>
<dbReference type="InterPro" id="IPR036397">
    <property type="entry name" value="RNaseH_sf"/>
</dbReference>
<dbReference type="GO" id="GO:0004523">
    <property type="term" value="F:RNA-DNA hybrid ribonuclease activity"/>
    <property type="evidence" value="ECO:0007669"/>
    <property type="project" value="InterPro"/>
</dbReference>
<organism evidence="2 3">
    <name type="scientific">Herbidospora galbida</name>
    <dbReference type="NCBI Taxonomy" id="2575442"/>
    <lineage>
        <taxon>Bacteria</taxon>
        <taxon>Bacillati</taxon>
        <taxon>Actinomycetota</taxon>
        <taxon>Actinomycetes</taxon>
        <taxon>Streptosporangiales</taxon>
        <taxon>Streptosporangiaceae</taxon>
        <taxon>Herbidospora</taxon>
    </lineage>
</organism>
<sequence>MCLEVRKILSFLPKRHLSLIQGICVRCGLGGGRETSRLTAMPTLRACVSSLSCACGSNFPERPSSQPSTLAHIGTIWSPSRAGLLLKGRTLSSRSAAEYEASLTLLTPDLAQRAAGLRKYALTHSNCPACRSAQKWVWLAFDAAYVGDHVSAARMLSSAEEAARHPHGGSGDAKPTASVVPGFKGHRSLVAASDAAYKGRFGGLGFIVSNGHYGMKHWPPDTGMRLLDPSGRSKVLVAELRAAAMAVKALGERAGKAALLLDSAVAISYLHTWQKGDVERMPDGYSLRPRTSGAQPTLVRLAHQVAELPRLRIEHVKGHAGHPLNEAADALADIAMRNPADRRERAEGVVDAFLRAWHARANNTALSQDR</sequence>
<keyword evidence="3" id="KW-1185">Reference proteome</keyword>
<dbReference type="Pfam" id="PF00075">
    <property type="entry name" value="RNase_H"/>
    <property type="match status" value="1"/>
</dbReference>
<dbReference type="Gene3D" id="3.30.420.10">
    <property type="entry name" value="Ribonuclease H-like superfamily/Ribonuclease H"/>
    <property type="match status" value="1"/>
</dbReference>